<sequence length="211" mass="23872">MPDLIGIDGNALKEETDKKEVFLIENGNETRAGFTTETIKFGLRDGKEVIEREQALTSDILGNRKSITIVEKASFKPVSFTDYIDDVQSVKASYGDNTVSIEKEGKQYNKTLPSCYDTFSVEMILRALPLRSRYTLDFNGFNAVSDSEVTVRISVAEEERSKKGPGEFVDAWKVKTYFGETLQYYWIDTVSKELLKQSSLVGEGLTLEFRR</sequence>
<proteinExistence type="predicted"/>
<dbReference type="InterPro" id="IPR021457">
    <property type="entry name" value="DUF3108"/>
</dbReference>
<organism evidence="1 2">
    <name type="scientific">[Bacillus] enclensis</name>
    <dbReference type="NCBI Taxonomy" id="1402860"/>
    <lineage>
        <taxon>Bacteria</taxon>
        <taxon>Bacillati</taxon>
        <taxon>Bacillota</taxon>
        <taxon>Bacilli</taxon>
        <taxon>Bacillales</taxon>
        <taxon>Bacillaceae</taxon>
        <taxon>Rossellomorea</taxon>
    </lineage>
</organism>
<name>A0A0V8HL02_9BACI</name>
<protein>
    <submittedName>
        <fullName evidence="1">Uncharacterized protein</fullName>
    </submittedName>
</protein>
<keyword evidence="2" id="KW-1185">Reference proteome</keyword>
<reference evidence="2" key="1">
    <citation type="submission" date="2016-08" db="EMBL/GenBank/DDBJ databases">
        <authorList>
            <person name="Varghese N."/>
            <person name="Submissions Spin"/>
        </authorList>
    </citation>
    <scope>NUCLEOTIDE SEQUENCE [LARGE SCALE GENOMIC DNA]</scope>
    <source>
        <strain evidence="2">SGD-1123</strain>
    </source>
</reference>
<dbReference type="AlphaFoldDB" id="A0A0V8HL02"/>
<dbReference type="EMBL" id="FMAU01000001">
    <property type="protein sequence ID" value="SCB79254.1"/>
    <property type="molecule type" value="Genomic_DNA"/>
</dbReference>
<evidence type="ECO:0000313" key="2">
    <source>
        <dbReference type="Proteomes" id="UP000181997"/>
    </source>
</evidence>
<dbReference type="Pfam" id="PF11306">
    <property type="entry name" value="DUF3108"/>
    <property type="match status" value="1"/>
</dbReference>
<dbReference type="OrthoDB" id="2838513at2"/>
<dbReference type="RefSeq" id="WP_058297412.1">
    <property type="nucleotide sequence ID" value="NZ_FMAU01000001.1"/>
</dbReference>
<accession>A0A0V8HL02</accession>
<dbReference type="Proteomes" id="UP000181997">
    <property type="component" value="Unassembled WGS sequence"/>
</dbReference>
<evidence type="ECO:0000313" key="1">
    <source>
        <dbReference type="EMBL" id="SCB79254.1"/>
    </source>
</evidence>
<gene>
    <name evidence="1" type="ORF">GA0061094_0528</name>
</gene>